<keyword evidence="2" id="KW-0472">Membrane</keyword>
<keyword evidence="2" id="KW-1133">Transmembrane helix</keyword>
<evidence type="ECO:0000256" key="2">
    <source>
        <dbReference type="SAM" id="Phobius"/>
    </source>
</evidence>
<dbReference type="FunCoup" id="A0A2G5EU33">
    <property type="interactions" value="57"/>
</dbReference>
<dbReference type="SMART" id="SM00184">
    <property type="entry name" value="RING"/>
    <property type="match status" value="1"/>
</dbReference>
<dbReference type="OrthoDB" id="8062037at2759"/>
<dbReference type="Gene3D" id="3.30.40.10">
    <property type="entry name" value="Zinc/RING finger domain, C3HC4 (zinc finger)"/>
    <property type="match status" value="1"/>
</dbReference>
<proteinExistence type="predicted"/>
<dbReference type="PANTHER" id="PTHR47258:SF1">
    <property type="entry name" value="E3 UBIQUITIN-PROTEIN LIGASE XERICO-RELATED"/>
    <property type="match status" value="1"/>
</dbReference>
<dbReference type="InterPro" id="IPR013083">
    <property type="entry name" value="Znf_RING/FYVE/PHD"/>
</dbReference>
<dbReference type="GO" id="GO:0008270">
    <property type="term" value="F:zinc ion binding"/>
    <property type="evidence" value="ECO:0007669"/>
    <property type="project" value="UniProtKB-KW"/>
</dbReference>
<feature type="transmembrane region" description="Helical" evidence="2">
    <location>
        <begin position="12"/>
        <end position="31"/>
    </location>
</feature>
<gene>
    <name evidence="4" type="ORF">AQUCO_00400281v1</name>
</gene>
<dbReference type="InterPro" id="IPR001841">
    <property type="entry name" value="Znf_RING"/>
</dbReference>
<keyword evidence="5" id="KW-1185">Reference proteome</keyword>
<keyword evidence="1" id="KW-0479">Metal-binding</keyword>
<keyword evidence="2" id="KW-0812">Transmembrane</keyword>
<dbReference type="AlphaFoldDB" id="A0A2G5EU33"/>
<dbReference type="InterPro" id="IPR044249">
    <property type="entry name" value="XERICO-like"/>
</dbReference>
<dbReference type="Proteomes" id="UP000230069">
    <property type="component" value="Unassembled WGS sequence"/>
</dbReference>
<evidence type="ECO:0000256" key="1">
    <source>
        <dbReference type="PROSITE-ProRule" id="PRU00175"/>
    </source>
</evidence>
<protein>
    <recommendedName>
        <fullName evidence="3">RING-type domain-containing protein</fullName>
    </recommendedName>
</protein>
<evidence type="ECO:0000259" key="3">
    <source>
        <dbReference type="PROSITE" id="PS50089"/>
    </source>
</evidence>
<dbReference type="STRING" id="218851.A0A2G5EU33"/>
<dbReference type="PANTHER" id="PTHR47258">
    <property type="match status" value="1"/>
</dbReference>
<sequence length="147" mass="17129">MGLSPILPNDNVIGIIIINTVIAINIFKGFIQRILNIFGIHLSSLESESMLYCNYVAPKTMMDEFREQVPPIRFGSVFNCKNFERDCLVCLTRFHRYSMINHLHCGHVFHIVCLEKWLDQSNFTCPLCRTCLKPKNDPPKQQRRRIC</sequence>
<accession>A0A2G5EU33</accession>
<keyword evidence="1" id="KW-0862">Zinc</keyword>
<dbReference type="EMBL" id="KZ305021">
    <property type="protein sequence ID" value="PIA59275.1"/>
    <property type="molecule type" value="Genomic_DNA"/>
</dbReference>
<organism evidence="4 5">
    <name type="scientific">Aquilegia coerulea</name>
    <name type="common">Rocky mountain columbine</name>
    <dbReference type="NCBI Taxonomy" id="218851"/>
    <lineage>
        <taxon>Eukaryota</taxon>
        <taxon>Viridiplantae</taxon>
        <taxon>Streptophyta</taxon>
        <taxon>Embryophyta</taxon>
        <taxon>Tracheophyta</taxon>
        <taxon>Spermatophyta</taxon>
        <taxon>Magnoliopsida</taxon>
        <taxon>Ranunculales</taxon>
        <taxon>Ranunculaceae</taxon>
        <taxon>Thalictroideae</taxon>
        <taxon>Aquilegia</taxon>
    </lineage>
</organism>
<evidence type="ECO:0000313" key="4">
    <source>
        <dbReference type="EMBL" id="PIA59275.1"/>
    </source>
</evidence>
<feature type="domain" description="RING-type" evidence="3">
    <location>
        <begin position="87"/>
        <end position="129"/>
    </location>
</feature>
<name>A0A2G5EU33_AQUCA</name>
<dbReference type="SUPFAM" id="SSF57850">
    <property type="entry name" value="RING/U-box"/>
    <property type="match status" value="1"/>
</dbReference>
<dbReference type="PROSITE" id="PS50089">
    <property type="entry name" value="ZF_RING_2"/>
    <property type="match status" value="1"/>
</dbReference>
<reference evidence="4 5" key="1">
    <citation type="submission" date="2017-09" db="EMBL/GenBank/DDBJ databases">
        <title>WGS assembly of Aquilegia coerulea Goldsmith.</title>
        <authorList>
            <person name="Hodges S."/>
            <person name="Kramer E."/>
            <person name="Nordborg M."/>
            <person name="Tomkins J."/>
            <person name="Borevitz J."/>
            <person name="Derieg N."/>
            <person name="Yan J."/>
            <person name="Mihaltcheva S."/>
            <person name="Hayes R.D."/>
            <person name="Rokhsar D."/>
        </authorList>
    </citation>
    <scope>NUCLEOTIDE SEQUENCE [LARGE SCALE GENOMIC DNA]</scope>
    <source>
        <strain evidence="5">cv. Goldsmith</strain>
    </source>
</reference>
<dbReference type="InParanoid" id="A0A2G5EU33"/>
<keyword evidence="1" id="KW-0863">Zinc-finger</keyword>
<evidence type="ECO:0000313" key="5">
    <source>
        <dbReference type="Proteomes" id="UP000230069"/>
    </source>
</evidence>
<dbReference type="Pfam" id="PF13639">
    <property type="entry name" value="zf-RING_2"/>
    <property type="match status" value="1"/>
</dbReference>